<dbReference type="PANTHER" id="PTHR30347">
    <property type="entry name" value="POTASSIUM CHANNEL RELATED"/>
    <property type="match status" value="1"/>
</dbReference>
<dbReference type="GO" id="GO:0003676">
    <property type="term" value="F:nucleic acid binding"/>
    <property type="evidence" value="ECO:0007669"/>
    <property type="project" value="InterPro"/>
</dbReference>
<dbReference type="PANTHER" id="PTHR30347:SF1">
    <property type="entry name" value="MECHANOSENSITIVE CHANNEL MSCK"/>
    <property type="match status" value="1"/>
</dbReference>
<dbReference type="EMBL" id="ABCS01000064">
    <property type="protein sequence ID" value="EDM76499.1"/>
    <property type="molecule type" value="Genomic_DNA"/>
</dbReference>
<dbReference type="InterPro" id="IPR052702">
    <property type="entry name" value="MscS-like_channel"/>
</dbReference>
<dbReference type="InterPro" id="IPR012337">
    <property type="entry name" value="RNaseH-like_sf"/>
</dbReference>
<dbReference type="eggNOG" id="COG3335">
    <property type="taxonomic scope" value="Bacteria"/>
</dbReference>
<protein>
    <submittedName>
        <fullName evidence="3">Putative transposase</fullName>
    </submittedName>
</protein>
<evidence type="ECO:0000313" key="3">
    <source>
        <dbReference type="EMBL" id="EDM76499.1"/>
    </source>
</evidence>
<dbReference type="InterPro" id="IPR047655">
    <property type="entry name" value="Transpos_IS630-like"/>
</dbReference>
<dbReference type="Pfam" id="PF13358">
    <property type="entry name" value="DDE_3"/>
    <property type="match status" value="1"/>
</dbReference>
<sequence>MARTGRPKAELKLTEEEREQLERFARRARTNRELAHRAKIILACAEGHSNVDVGRRLRTSGKTVGKWRRRFIEKRAEGLLNEPRVGAPRTFSDEDVEEVVVKTLETKPKGRTHWSTREMAKQAGMSRSTVSRIWRAFGLQPHIVRTFKFSNDPQFVEKVRDIVGLYMNPPENAIVLAVDEKPQIQALERAQPVLPMDFGMPERQTHNYLRHGTLDLFAALNVATGEVIARTKKRHRAKDFVDFLRTLDKHVEDGLEVHIVLDNLSAHKAPEVRRWLVRHPRFQLHFTPTYSSWLNLVERFFGLLTERALKRGTFTSVPALRKAICEYIEVHNEEYGPFKWTKTADEILDSVKRFGQRTTRVHGRLTK</sequence>
<dbReference type="RefSeq" id="WP_006974381.1">
    <property type="nucleotide sequence ID" value="NZ_ABCS01000064.1"/>
</dbReference>
<evidence type="ECO:0000313" key="2">
    <source>
        <dbReference type="EMBL" id="EDM74597.1"/>
    </source>
</evidence>
<dbReference type="Proteomes" id="UP000005801">
    <property type="component" value="Unassembled WGS sequence"/>
</dbReference>
<dbReference type="InterPro" id="IPR038717">
    <property type="entry name" value="Tc1-like_DDE_dom"/>
</dbReference>
<dbReference type="OrthoDB" id="165456at2"/>
<dbReference type="STRING" id="391625.PPSIR1_01032"/>
<accession>A6GCE0</accession>
<gene>
    <name evidence="3" type="ORF">PPSIR1_01032</name>
    <name evidence="2" type="ORF">PPSIR1_17205</name>
</gene>
<dbReference type="InterPro" id="IPR009057">
    <property type="entry name" value="Homeodomain-like_sf"/>
</dbReference>
<organism evidence="3 4">
    <name type="scientific">Plesiocystis pacifica SIR-1</name>
    <dbReference type="NCBI Taxonomy" id="391625"/>
    <lineage>
        <taxon>Bacteria</taxon>
        <taxon>Pseudomonadati</taxon>
        <taxon>Myxococcota</taxon>
        <taxon>Polyangia</taxon>
        <taxon>Nannocystales</taxon>
        <taxon>Nannocystaceae</taxon>
        <taxon>Plesiocystis</taxon>
    </lineage>
</organism>
<dbReference type="AlphaFoldDB" id="A6GCE0"/>
<dbReference type="Pfam" id="PF13565">
    <property type="entry name" value="HTH_32"/>
    <property type="match status" value="1"/>
</dbReference>
<comment type="caution">
    <text evidence="3">The sequence shown here is derived from an EMBL/GenBank/DDBJ whole genome shotgun (WGS) entry which is preliminary data.</text>
</comment>
<dbReference type="EMBL" id="ABCS01000123">
    <property type="protein sequence ID" value="EDM74597.1"/>
    <property type="molecule type" value="Genomic_DNA"/>
</dbReference>
<evidence type="ECO:0000313" key="4">
    <source>
        <dbReference type="Proteomes" id="UP000005801"/>
    </source>
</evidence>
<dbReference type="SUPFAM" id="SSF46689">
    <property type="entry name" value="Homeodomain-like"/>
    <property type="match status" value="1"/>
</dbReference>
<keyword evidence="4" id="KW-1185">Reference proteome</keyword>
<dbReference type="SUPFAM" id="SSF53098">
    <property type="entry name" value="Ribonuclease H-like"/>
    <property type="match status" value="1"/>
</dbReference>
<dbReference type="InterPro" id="IPR036397">
    <property type="entry name" value="RNaseH_sf"/>
</dbReference>
<name>A6GCE0_9BACT</name>
<reference evidence="3 4" key="1">
    <citation type="submission" date="2007-06" db="EMBL/GenBank/DDBJ databases">
        <authorList>
            <person name="Shimkets L."/>
            <person name="Ferriera S."/>
            <person name="Johnson J."/>
            <person name="Kravitz S."/>
            <person name="Beeson K."/>
            <person name="Sutton G."/>
            <person name="Rogers Y.-H."/>
            <person name="Friedman R."/>
            <person name="Frazier M."/>
            <person name="Venter J.C."/>
        </authorList>
    </citation>
    <scope>NUCLEOTIDE SEQUENCE [LARGE SCALE GENOMIC DNA]</scope>
    <source>
        <strain evidence="3 4">SIR-1</strain>
    </source>
</reference>
<feature type="domain" description="Tc1-like transposase DDE" evidence="1">
    <location>
        <begin position="194"/>
        <end position="320"/>
    </location>
</feature>
<evidence type="ECO:0000259" key="1">
    <source>
        <dbReference type="Pfam" id="PF13358"/>
    </source>
</evidence>
<proteinExistence type="predicted"/>
<dbReference type="Gene3D" id="3.30.420.10">
    <property type="entry name" value="Ribonuclease H-like superfamily/Ribonuclease H"/>
    <property type="match status" value="1"/>
</dbReference>
<dbReference type="NCBIfam" id="NF033545">
    <property type="entry name" value="transpos_IS630"/>
    <property type="match status" value="1"/>
</dbReference>